<reference evidence="11" key="1">
    <citation type="submission" date="2021-01" db="EMBL/GenBank/DDBJ databases">
        <authorList>
            <person name="Corre E."/>
            <person name="Pelletier E."/>
            <person name="Niang G."/>
            <person name="Scheremetjew M."/>
            <person name="Finn R."/>
            <person name="Kale V."/>
            <person name="Holt S."/>
            <person name="Cochrane G."/>
            <person name="Meng A."/>
            <person name="Brown T."/>
            <person name="Cohen L."/>
        </authorList>
    </citation>
    <scope>NUCLEOTIDE SEQUENCE</scope>
    <source>
        <strain evidence="11">CCCM811</strain>
    </source>
</reference>
<evidence type="ECO:0000313" key="11">
    <source>
        <dbReference type="EMBL" id="CAE0666668.1"/>
    </source>
</evidence>
<dbReference type="SMART" id="SM00355">
    <property type="entry name" value="ZnF_C2H2"/>
    <property type="match status" value="10"/>
</dbReference>
<dbReference type="SUPFAM" id="SSF81901">
    <property type="entry name" value="HCP-like"/>
    <property type="match status" value="1"/>
</dbReference>
<evidence type="ECO:0000256" key="7">
    <source>
        <dbReference type="ARBA" id="ARBA00023163"/>
    </source>
</evidence>
<keyword evidence="8" id="KW-0539">Nucleus</keyword>
<proteinExistence type="predicted"/>
<dbReference type="InterPro" id="IPR006597">
    <property type="entry name" value="Sel1-like"/>
</dbReference>
<feature type="domain" description="C2H2-type" evidence="10">
    <location>
        <begin position="41"/>
        <end position="68"/>
    </location>
</feature>
<dbReference type="FunFam" id="3.30.160.60:FF:000446">
    <property type="entry name" value="Zinc finger protein"/>
    <property type="match status" value="2"/>
</dbReference>
<evidence type="ECO:0000256" key="5">
    <source>
        <dbReference type="ARBA" id="ARBA00022833"/>
    </source>
</evidence>
<dbReference type="Gene3D" id="1.25.40.10">
    <property type="entry name" value="Tetratricopeptide repeat domain"/>
    <property type="match status" value="1"/>
</dbReference>
<dbReference type="Pfam" id="PF08238">
    <property type="entry name" value="Sel1"/>
    <property type="match status" value="3"/>
</dbReference>
<evidence type="ECO:0000259" key="10">
    <source>
        <dbReference type="PROSITE" id="PS50157"/>
    </source>
</evidence>
<sequence>MMFWSGHFNPMGPVDRQVVKLSAAGAGAAAETRARQVQASFGCRFCNYTSEWRANVKAHERRHTGDRPFVCTVCNRSFQYKNVLTNHWQALHSYGKSHVCEICGKRFSTLGSLTSHKGVHSDKKDFKCKICGKEFRIKWNLETHLLCHAGWKPYECTQCKARFRQMNGLVMHQRIHEGLRPYECEECGRLFRVDSYLRIHRRTHTKERPFECTQCTKKFTQREALNRHIRTHTGEKPYNCSECGRRFNVRSSLIRHLRIHGEFTIHNCTLCDRIFLDKGRYLKHIAGHLMIPHMQCIYCTAAFPEEERLDYHSEWHDDLTIINRKARDGDGAAMTTLFQAYHLGIMGCEKNIATAMHCLREAVKLGNIKALVFMAVVKILGLFREYGENPDPHLGAILLARAAYNSSVEGTYFLAQCYRYGLGVQQNHTIYQKVHQAARDLEAESQPCMAMRDFTKPVDRIDGSLGRMRGRKPKLPLTSFTNAQTNRVVVSRRPGRFLFDLAPYVDALQVTAVDLQQNRKPPPMPKVDI</sequence>
<evidence type="ECO:0000256" key="8">
    <source>
        <dbReference type="ARBA" id="ARBA00023242"/>
    </source>
</evidence>
<evidence type="ECO:0000256" key="4">
    <source>
        <dbReference type="ARBA" id="ARBA00022771"/>
    </source>
</evidence>
<evidence type="ECO:0000256" key="9">
    <source>
        <dbReference type="PROSITE-ProRule" id="PRU00042"/>
    </source>
</evidence>
<dbReference type="InterPro" id="IPR050527">
    <property type="entry name" value="Snail/Krueppel_Znf"/>
</dbReference>
<dbReference type="InterPro" id="IPR013087">
    <property type="entry name" value="Znf_C2H2_type"/>
</dbReference>
<evidence type="ECO:0000256" key="1">
    <source>
        <dbReference type="ARBA" id="ARBA00004123"/>
    </source>
</evidence>
<feature type="domain" description="C2H2-type" evidence="10">
    <location>
        <begin position="210"/>
        <end position="237"/>
    </location>
</feature>
<dbReference type="AlphaFoldDB" id="A0A7S3YZ88"/>
<dbReference type="GO" id="GO:0000978">
    <property type="term" value="F:RNA polymerase II cis-regulatory region sequence-specific DNA binding"/>
    <property type="evidence" value="ECO:0007669"/>
    <property type="project" value="TreeGrafter"/>
</dbReference>
<dbReference type="SUPFAM" id="SSF57667">
    <property type="entry name" value="beta-beta-alpha zinc fingers"/>
    <property type="match status" value="5"/>
</dbReference>
<gene>
    <name evidence="11" type="ORF">LGLO00237_LOCUS18280</name>
</gene>
<evidence type="ECO:0000256" key="3">
    <source>
        <dbReference type="ARBA" id="ARBA00022737"/>
    </source>
</evidence>
<evidence type="ECO:0000256" key="6">
    <source>
        <dbReference type="ARBA" id="ARBA00023015"/>
    </source>
</evidence>
<feature type="domain" description="C2H2-type" evidence="10">
    <location>
        <begin position="154"/>
        <end position="181"/>
    </location>
</feature>
<dbReference type="GO" id="GO:0005634">
    <property type="term" value="C:nucleus"/>
    <property type="evidence" value="ECO:0007669"/>
    <property type="project" value="UniProtKB-SubCell"/>
</dbReference>
<name>A0A7S3YZ88_9EUKA</name>
<dbReference type="Pfam" id="PF13912">
    <property type="entry name" value="zf-C2H2_6"/>
    <property type="match status" value="2"/>
</dbReference>
<feature type="domain" description="C2H2-type" evidence="10">
    <location>
        <begin position="182"/>
        <end position="209"/>
    </location>
</feature>
<dbReference type="PANTHER" id="PTHR24388">
    <property type="entry name" value="ZINC FINGER PROTEIN"/>
    <property type="match status" value="1"/>
</dbReference>
<feature type="domain" description="C2H2-type" evidence="10">
    <location>
        <begin position="69"/>
        <end position="97"/>
    </location>
</feature>
<dbReference type="PANTHER" id="PTHR24388:SF53">
    <property type="entry name" value="CHORION TRANSCRIPTION FACTOR CF2-RELATED"/>
    <property type="match status" value="1"/>
</dbReference>
<dbReference type="Gene3D" id="3.30.160.60">
    <property type="entry name" value="Classic Zinc Finger"/>
    <property type="match status" value="8"/>
</dbReference>
<evidence type="ECO:0000256" key="2">
    <source>
        <dbReference type="ARBA" id="ARBA00022723"/>
    </source>
</evidence>
<dbReference type="PROSITE" id="PS50157">
    <property type="entry name" value="ZINC_FINGER_C2H2_2"/>
    <property type="match status" value="8"/>
</dbReference>
<dbReference type="EMBL" id="HBIV01025470">
    <property type="protein sequence ID" value="CAE0666668.1"/>
    <property type="molecule type" value="Transcribed_RNA"/>
</dbReference>
<dbReference type="FunFam" id="3.30.160.60:FF:000295">
    <property type="entry name" value="zinc finger protein 19"/>
    <property type="match status" value="1"/>
</dbReference>
<keyword evidence="7" id="KW-0804">Transcription</keyword>
<dbReference type="Pfam" id="PF12874">
    <property type="entry name" value="zf-met"/>
    <property type="match status" value="1"/>
</dbReference>
<organism evidence="11">
    <name type="scientific">Lotharella globosa</name>
    <dbReference type="NCBI Taxonomy" id="91324"/>
    <lineage>
        <taxon>Eukaryota</taxon>
        <taxon>Sar</taxon>
        <taxon>Rhizaria</taxon>
        <taxon>Cercozoa</taxon>
        <taxon>Chlorarachniophyceae</taxon>
        <taxon>Lotharella</taxon>
    </lineage>
</organism>
<keyword evidence="3" id="KW-0677">Repeat</keyword>
<dbReference type="Pfam" id="PF00096">
    <property type="entry name" value="zf-C2H2"/>
    <property type="match status" value="4"/>
</dbReference>
<feature type="domain" description="C2H2-type" evidence="10">
    <location>
        <begin position="238"/>
        <end position="260"/>
    </location>
</feature>
<keyword evidence="2" id="KW-0479">Metal-binding</keyword>
<keyword evidence="4 9" id="KW-0863">Zinc-finger</keyword>
<comment type="subcellular location">
    <subcellularLocation>
        <location evidence="1">Nucleus</location>
    </subcellularLocation>
</comment>
<keyword evidence="6" id="KW-0805">Transcription regulation</keyword>
<dbReference type="InterPro" id="IPR036236">
    <property type="entry name" value="Znf_C2H2_sf"/>
</dbReference>
<feature type="domain" description="C2H2-type" evidence="10">
    <location>
        <begin position="98"/>
        <end position="125"/>
    </location>
</feature>
<keyword evidence="5" id="KW-0862">Zinc</keyword>
<protein>
    <recommendedName>
        <fullName evidence="10">C2H2-type domain-containing protein</fullName>
    </recommendedName>
</protein>
<dbReference type="PROSITE" id="PS00028">
    <property type="entry name" value="ZINC_FINGER_C2H2_1"/>
    <property type="match status" value="9"/>
</dbReference>
<feature type="domain" description="C2H2-type" evidence="10">
    <location>
        <begin position="126"/>
        <end position="153"/>
    </location>
</feature>
<dbReference type="FunFam" id="3.30.160.60:FF:000012">
    <property type="entry name" value="RB-associated KRAB zinc finger protein-like"/>
    <property type="match status" value="1"/>
</dbReference>
<dbReference type="GO" id="GO:0000981">
    <property type="term" value="F:DNA-binding transcription factor activity, RNA polymerase II-specific"/>
    <property type="evidence" value="ECO:0007669"/>
    <property type="project" value="TreeGrafter"/>
</dbReference>
<dbReference type="FunFam" id="3.30.160.60:FF:001498">
    <property type="entry name" value="Zinc finger protein 404"/>
    <property type="match status" value="2"/>
</dbReference>
<accession>A0A7S3YZ88</accession>
<dbReference type="InterPro" id="IPR011990">
    <property type="entry name" value="TPR-like_helical_dom_sf"/>
</dbReference>
<dbReference type="GO" id="GO:0008270">
    <property type="term" value="F:zinc ion binding"/>
    <property type="evidence" value="ECO:0007669"/>
    <property type="project" value="UniProtKB-KW"/>
</dbReference>
<dbReference type="SMART" id="SM00671">
    <property type="entry name" value="SEL1"/>
    <property type="match status" value="2"/>
</dbReference>